<keyword evidence="2" id="KW-1185">Reference proteome</keyword>
<evidence type="ECO:0000313" key="2">
    <source>
        <dbReference type="Proteomes" id="UP000814033"/>
    </source>
</evidence>
<name>A0ACB8SCH5_9AGAM</name>
<gene>
    <name evidence="1" type="ORF">FA95DRAFT_1480209</name>
</gene>
<accession>A0ACB8SCH5</accession>
<dbReference type="Proteomes" id="UP000814033">
    <property type="component" value="Unassembled WGS sequence"/>
</dbReference>
<reference evidence="1" key="1">
    <citation type="submission" date="2021-02" db="EMBL/GenBank/DDBJ databases">
        <authorList>
            <consortium name="DOE Joint Genome Institute"/>
            <person name="Ahrendt S."/>
            <person name="Looney B.P."/>
            <person name="Miyauchi S."/>
            <person name="Morin E."/>
            <person name="Drula E."/>
            <person name="Courty P.E."/>
            <person name="Chicoki N."/>
            <person name="Fauchery L."/>
            <person name="Kohler A."/>
            <person name="Kuo A."/>
            <person name="Labutti K."/>
            <person name="Pangilinan J."/>
            <person name="Lipzen A."/>
            <person name="Riley R."/>
            <person name="Andreopoulos W."/>
            <person name="He G."/>
            <person name="Johnson J."/>
            <person name="Barry K.W."/>
            <person name="Grigoriev I.V."/>
            <person name="Nagy L."/>
            <person name="Hibbett D."/>
            <person name="Henrissat B."/>
            <person name="Matheny P.B."/>
            <person name="Labbe J."/>
            <person name="Martin F."/>
        </authorList>
    </citation>
    <scope>NUCLEOTIDE SEQUENCE</scope>
    <source>
        <strain evidence="1">FP105234-sp</strain>
    </source>
</reference>
<organism evidence="1 2">
    <name type="scientific">Auriscalpium vulgare</name>
    <dbReference type="NCBI Taxonomy" id="40419"/>
    <lineage>
        <taxon>Eukaryota</taxon>
        <taxon>Fungi</taxon>
        <taxon>Dikarya</taxon>
        <taxon>Basidiomycota</taxon>
        <taxon>Agaricomycotina</taxon>
        <taxon>Agaricomycetes</taxon>
        <taxon>Russulales</taxon>
        <taxon>Auriscalpiaceae</taxon>
        <taxon>Auriscalpium</taxon>
    </lineage>
</organism>
<proteinExistence type="predicted"/>
<sequence>MRGSRPLPDTNPELLVLDAQDLCREYRVENWHLARDGSGRVIRGASGLTWLDGVLVAVSGVLWRSVPSIQSHSIAQAAAVLMLILLVYYKCTQVLWESILVFPSHGIQLETHRGFPPYPLLASRRFIPILELQDLIINEGLRGWAVRYYLAAMYQPPGPQRLAVAYENILPLFPVLHEVYVGVHAYLQSNMGNYNETT</sequence>
<comment type="caution">
    <text evidence="1">The sequence shown here is derived from an EMBL/GenBank/DDBJ whole genome shotgun (WGS) entry which is preliminary data.</text>
</comment>
<reference evidence="1" key="2">
    <citation type="journal article" date="2022" name="New Phytol.">
        <title>Evolutionary transition to the ectomycorrhizal habit in the genomes of a hyperdiverse lineage of mushroom-forming fungi.</title>
        <authorList>
            <person name="Looney B."/>
            <person name="Miyauchi S."/>
            <person name="Morin E."/>
            <person name="Drula E."/>
            <person name="Courty P.E."/>
            <person name="Kohler A."/>
            <person name="Kuo A."/>
            <person name="LaButti K."/>
            <person name="Pangilinan J."/>
            <person name="Lipzen A."/>
            <person name="Riley R."/>
            <person name="Andreopoulos W."/>
            <person name="He G."/>
            <person name="Johnson J."/>
            <person name="Nolan M."/>
            <person name="Tritt A."/>
            <person name="Barry K.W."/>
            <person name="Grigoriev I.V."/>
            <person name="Nagy L.G."/>
            <person name="Hibbett D."/>
            <person name="Henrissat B."/>
            <person name="Matheny P.B."/>
            <person name="Labbe J."/>
            <person name="Martin F.M."/>
        </authorList>
    </citation>
    <scope>NUCLEOTIDE SEQUENCE</scope>
    <source>
        <strain evidence="1">FP105234-sp</strain>
    </source>
</reference>
<evidence type="ECO:0000313" key="1">
    <source>
        <dbReference type="EMBL" id="KAI0053999.1"/>
    </source>
</evidence>
<dbReference type="EMBL" id="MU275838">
    <property type="protein sequence ID" value="KAI0053999.1"/>
    <property type="molecule type" value="Genomic_DNA"/>
</dbReference>
<protein>
    <submittedName>
        <fullName evidence="1">Uncharacterized protein</fullName>
    </submittedName>
</protein>